<reference evidence="2 3" key="1">
    <citation type="submission" date="2014-10" db="EMBL/GenBank/DDBJ databases">
        <title>Draft genome of the hookworm Ancylostoma caninum.</title>
        <authorList>
            <person name="Mitreva M."/>
        </authorList>
    </citation>
    <scope>NUCLEOTIDE SEQUENCE [LARGE SCALE GENOMIC DNA]</scope>
    <source>
        <strain evidence="2 3">Baltimore</strain>
    </source>
</reference>
<feature type="region of interest" description="Disordered" evidence="1">
    <location>
        <begin position="18"/>
        <end position="41"/>
    </location>
</feature>
<dbReference type="EMBL" id="JOJR01001842">
    <property type="protein sequence ID" value="RCN29649.1"/>
    <property type="molecule type" value="Genomic_DNA"/>
</dbReference>
<keyword evidence="3" id="KW-1185">Reference proteome</keyword>
<evidence type="ECO:0008006" key="4">
    <source>
        <dbReference type="Google" id="ProtNLM"/>
    </source>
</evidence>
<evidence type="ECO:0000256" key="1">
    <source>
        <dbReference type="SAM" id="MobiDB-lite"/>
    </source>
</evidence>
<dbReference type="AlphaFoldDB" id="A0A368FF53"/>
<dbReference type="Proteomes" id="UP000252519">
    <property type="component" value="Unassembled WGS sequence"/>
</dbReference>
<proteinExistence type="predicted"/>
<name>A0A368FF53_ANCCA</name>
<protein>
    <recommendedName>
        <fullName evidence="4">MULE transposase domain-containing protein</fullName>
    </recommendedName>
</protein>
<organism evidence="2 3">
    <name type="scientific">Ancylostoma caninum</name>
    <name type="common">Dog hookworm</name>
    <dbReference type="NCBI Taxonomy" id="29170"/>
    <lineage>
        <taxon>Eukaryota</taxon>
        <taxon>Metazoa</taxon>
        <taxon>Ecdysozoa</taxon>
        <taxon>Nematoda</taxon>
        <taxon>Chromadorea</taxon>
        <taxon>Rhabditida</taxon>
        <taxon>Rhabditina</taxon>
        <taxon>Rhabditomorpha</taxon>
        <taxon>Strongyloidea</taxon>
        <taxon>Ancylostomatidae</taxon>
        <taxon>Ancylostomatinae</taxon>
        <taxon>Ancylostoma</taxon>
    </lineage>
</organism>
<evidence type="ECO:0000313" key="3">
    <source>
        <dbReference type="Proteomes" id="UP000252519"/>
    </source>
</evidence>
<feature type="compositionally biased region" description="Basic and acidic residues" evidence="1">
    <location>
        <begin position="31"/>
        <end position="40"/>
    </location>
</feature>
<sequence length="302" mass="34700">MIRQQLFQHQQLAVGQNADIPDVRATSTSGEPERTTTDFSRRKRGTENAYVFFFQKSTTSPGTLIYRCYNCMKQSSKYTGVHVRDGEFLSDPCLLPHNCLPTKKLQDKAERIALESKQNIRKDKNSRRASAQKHWHSTVGSIMRMEWEDDRQRKEVLRRSVRAQQREVNMKVIPEDLQNLPDGSRFLHIKRPDLHLYYSEEVIQKACENGINALIGVHKLNPKTAPLPILYAVTRSKKVQTYRTIFGALKEVLDRYGAPPRLRILLDYEKAAIKAAKATFTESVIQDALSTWRKPGTGNLPF</sequence>
<evidence type="ECO:0000313" key="2">
    <source>
        <dbReference type="EMBL" id="RCN29649.1"/>
    </source>
</evidence>
<gene>
    <name evidence="2" type="ORF">ANCCAN_24592</name>
</gene>
<comment type="caution">
    <text evidence="2">The sequence shown here is derived from an EMBL/GenBank/DDBJ whole genome shotgun (WGS) entry which is preliminary data.</text>
</comment>
<accession>A0A368FF53</accession>
<dbReference type="OrthoDB" id="5906076at2759"/>